<name>W2FL27_PHYNI</name>
<reference evidence="2" key="1">
    <citation type="submission" date="2013-11" db="EMBL/GenBank/DDBJ databases">
        <title>The Genome Sequence of Phytophthora parasitica CJ02B3.</title>
        <authorList>
            <consortium name="The Broad Institute Genomics Platform"/>
            <person name="Russ C."/>
            <person name="Tyler B."/>
            <person name="Panabieres F."/>
            <person name="Shan W."/>
            <person name="Tripathy S."/>
            <person name="Grunwald N."/>
            <person name="Machado M."/>
            <person name="Johnson C.S."/>
            <person name="Arredondo F."/>
            <person name="Hong C."/>
            <person name="Coffey M."/>
            <person name="Young S.K."/>
            <person name="Zeng Q."/>
            <person name="Gargeya S."/>
            <person name="Fitzgerald M."/>
            <person name="Abouelleil A."/>
            <person name="Alvarado L."/>
            <person name="Chapman S.B."/>
            <person name="Gainer-Dewar J."/>
            <person name="Goldberg J."/>
            <person name="Griggs A."/>
            <person name="Gujja S."/>
            <person name="Hansen M."/>
            <person name="Howarth C."/>
            <person name="Imamovic A."/>
            <person name="Ireland A."/>
            <person name="Larimer J."/>
            <person name="McCowan C."/>
            <person name="Murphy C."/>
            <person name="Pearson M."/>
            <person name="Poon T.W."/>
            <person name="Priest M."/>
            <person name="Roberts A."/>
            <person name="Saif S."/>
            <person name="Shea T."/>
            <person name="Sykes S."/>
            <person name="Wortman J."/>
            <person name="Nusbaum C."/>
            <person name="Birren B."/>
        </authorList>
    </citation>
    <scope>NUCLEOTIDE SEQUENCE [LARGE SCALE GENOMIC DNA]</scope>
    <source>
        <strain evidence="2">CJ02B3</strain>
    </source>
</reference>
<proteinExistence type="predicted"/>
<sequence>MPRKTAKPAETTEDRLRARLDDSSRNSEADVKFRAKVEFYAEFRQNLVTNGASWGIEVLDSVAVALLDGQAGQLTDVVVLLPAPSEQHDCGPPPHVLFTAATSSTRTSKRSFVRGSSKKTPNKKQRATKPKFDFHLVDGTDDRIRRDLARIVKLAEDQGKAPFQIPYPWRGQRTWYQPSELPSLHLVHYRMWMRSRPAYFACALYVPTANTGTRRKQKCSAQQDRNAFVSLNIEELGYYKFLIAFEDGDHDMLMWLGGKAAKHSATAKTQHDAPEELTVLLNRDPKRYERVIARATSKYDIDEDGYSSITDLLEQTQALDPTREPHLRLSDRALTRIVIDVKEGPPLKPHWVGNRTRGPWKALLSNSTLRATQFEVRKLLRDGKSVAQYDEKPFKRSEQREYDSDFEDDEGNYTVLPPTPSIDSLEPADDAGHTGLSSDEEDDGDDQRGNNKSSKGDEDLEEGELEDKRPATPSSDKASSPSTK</sequence>
<protein>
    <submittedName>
        <fullName evidence="2">Uncharacterized protein</fullName>
    </submittedName>
</protein>
<dbReference type="Proteomes" id="UP000053236">
    <property type="component" value="Unassembled WGS sequence"/>
</dbReference>
<dbReference type="AlphaFoldDB" id="W2FL27"/>
<feature type="region of interest" description="Disordered" evidence="1">
    <location>
        <begin position="108"/>
        <end position="129"/>
    </location>
</feature>
<feature type="compositionally biased region" description="Basic and acidic residues" evidence="1">
    <location>
        <begin position="446"/>
        <end position="457"/>
    </location>
</feature>
<evidence type="ECO:0000256" key="1">
    <source>
        <dbReference type="SAM" id="MobiDB-lite"/>
    </source>
</evidence>
<accession>W2FL27</accession>
<feature type="compositionally biased region" description="Basic and acidic residues" evidence="1">
    <location>
        <begin position="10"/>
        <end position="24"/>
    </location>
</feature>
<feature type="region of interest" description="Disordered" evidence="1">
    <location>
        <begin position="390"/>
        <end position="484"/>
    </location>
</feature>
<gene>
    <name evidence="2" type="ORF">L915_22038</name>
</gene>
<dbReference type="EMBL" id="KI690281">
    <property type="protein sequence ID" value="ETK70636.1"/>
    <property type="molecule type" value="Genomic_DNA"/>
</dbReference>
<feature type="compositionally biased region" description="Basic and acidic residues" evidence="1">
    <location>
        <begin position="390"/>
        <end position="403"/>
    </location>
</feature>
<organism evidence="2">
    <name type="scientific">Phytophthora nicotianae</name>
    <name type="common">Potato buckeye rot agent</name>
    <name type="synonym">Phytophthora parasitica</name>
    <dbReference type="NCBI Taxonomy" id="4792"/>
    <lineage>
        <taxon>Eukaryota</taxon>
        <taxon>Sar</taxon>
        <taxon>Stramenopiles</taxon>
        <taxon>Oomycota</taxon>
        <taxon>Peronosporomycetes</taxon>
        <taxon>Peronosporales</taxon>
        <taxon>Peronosporaceae</taxon>
        <taxon>Phytophthora</taxon>
    </lineage>
</organism>
<feature type="region of interest" description="Disordered" evidence="1">
    <location>
        <begin position="1"/>
        <end position="24"/>
    </location>
</feature>
<feature type="compositionally biased region" description="Polar residues" evidence="1">
    <location>
        <begin position="472"/>
        <end position="484"/>
    </location>
</feature>
<dbReference type="VEuPathDB" id="FungiDB:PPTG_15821"/>
<evidence type="ECO:0000313" key="2">
    <source>
        <dbReference type="EMBL" id="ETK70636.1"/>
    </source>
</evidence>